<accession>A0AB34FL80</accession>
<gene>
    <name evidence="3" type="ORF">O9K51_06053</name>
</gene>
<sequence>MKLSAVFIGAFLAAPLVDATVGIQWYFPSATDFLDEVTFPMSIANAPRQEGYYFAQQFFFDGIRQGGYMGLQPRYDDWNGDKVLHAAFSSFQGGTTTTHRNCHDTADGGPGVSCAIDIDGAYVNTYNLTIKGLGRRTWQGLLIDTVTGRSHEIGVWTLPAGAGNLQTSGPGFVEYYPWNSPKDPDCTKAPRTEVTFFDPQSPNTSPAKIDPPYDYGDCLGQEDFRAVKVADGYTIHYGTAASSGTTQASSIHAAAKPSTSSSVNKQTVQEPFVFPDDETTDSKLSPQELTDLLFFGKPDSKE</sequence>
<evidence type="ECO:0000256" key="1">
    <source>
        <dbReference type="SAM" id="MobiDB-lite"/>
    </source>
</evidence>
<feature type="chain" id="PRO_5044268792" evidence="2">
    <location>
        <begin position="20"/>
        <end position="302"/>
    </location>
</feature>
<feature type="signal peptide" evidence="2">
    <location>
        <begin position="1"/>
        <end position="19"/>
    </location>
</feature>
<evidence type="ECO:0000256" key="2">
    <source>
        <dbReference type="SAM" id="SignalP"/>
    </source>
</evidence>
<keyword evidence="2" id="KW-0732">Signal</keyword>
<organism evidence="3 4">
    <name type="scientific">Purpureocillium lavendulum</name>
    <dbReference type="NCBI Taxonomy" id="1247861"/>
    <lineage>
        <taxon>Eukaryota</taxon>
        <taxon>Fungi</taxon>
        <taxon>Dikarya</taxon>
        <taxon>Ascomycota</taxon>
        <taxon>Pezizomycotina</taxon>
        <taxon>Sordariomycetes</taxon>
        <taxon>Hypocreomycetidae</taxon>
        <taxon>Hypocreales</taxon>
        <taxon>Ophiocordycipitaceae</taxon>
        <taxon>Purpureocillium</taxon>
    </lineage>
</organism>
<dbReference type="Proteomes" id="UP001163105">
    <property type="component" value="Unassembled WGS sequence"/>
</dbReference>
<name>A0AB34FL80_9HYPO</name>
<evidence type="ECO:0000313" key="3">
    <source>
        <dbReference type="EMBL" id="KAJ6440263.1"/>
    </source>
</evidence>
<comment type="caution">
    <text evidence="3">The sequence shown here is derived from an EMBL/GenBank/DDBJ whole genome shotgun (WGS) entry which is preliminary data.</text>
</comment>
<dbReference type="AlphaFoldDB" id="A0AB34FL80"/>
<keyword evidence="4" id="KW-1185">Reference proteome</keyword>
<proteinExistence type="predicted"/>
<reference evidence="3" key="1">
    <citation type="submission" date="2023-01" db="EMBL/GenBank/DDBJ databases">
        <title>The growth and conidiation of Purpureocillium lavendulum are regulated by nitrogen source and histone H3K14 acetylation.</title>
        <authorList>
            <person name="Tang P."/>
            <person name="Han J."/>
            <person name="Zhang C."/>
            <person name="Tang P."/>
            <person name="Qi F."/>
            <person name="Zhang K."/>
            <person name="Liang L."/>
        </authorList>
    </citation>
    <scope>NUCLEOTIDE SEQUENCE</scope>
    <source>
        <strain evidence="3">YMF1.00683</strain>
    </source>
</reference>
<feature type="region of interest" description="Disordered" evidence="1">
    <location>
        <begin position="252"/>
        <end position="302"/>
    </location>
</feature>
<protein>
    <submittedName>
        <fullName evidence="3">Rhamnolipids biosynthesis 3-oxoacyl-reductase</fullName>
    </submittedName>
</protein>
<feature type="compositionally biased region" description="Polar residues" evidence="1">
    <location>
        <begin position="257"/>
        <end position="269"/>
    </location>
</feature>
<dbReference type="EMBL" id="JAQHRD010000005">
    <property type="protein sequence ID" value="KAJ6440263.1"/>
    <property type="molecule type" value="Genomic_DNA"/>
</dbReference>
<evidence type="ECO:0000313" key="4">
    <source>
        <dbReference type="Proteomes" id="UP001163105"/>
    </source>
</evidence>